<name>A0A238FIW9_9BASI</name>
<dbReference type="InterPro" id="IPR045094">
    <property type="entry name" value="NMNAT_euk"/>
</dbReference>
<evidence type="ECO:0000256" key="8">
    <source>
        <dbReference type="ARBA" id="ARBA00022840"/>
    </source>
</evidence>
<comment type="similarity">
    <text evidence="3 12">Belongs to the eukaryotic NMN adenylyltransferase family.</text>
</comment>
<comment type="pathway">
    <text evidence="1 12">Cofactor biosynthesis; NAD(+) biosynthesis; NAD(+) from nicotinamide D-ribonucleotide: step 1/1.</text>
</comment>
<evidence type="ECO:0000256" key="10">
    <source>
        <dbReference type="ARBA" id="ARBA00048721"/>
    </source>
</evidence>
<evidence type="ECO:0000313" key="15">
    <source>
        <dbReference type="EMBL" id="SCV71824.1"/>
    </source>
</evidence>
<dbReference type="Proteomes" id="UP000198372">
    <property type="component" value="Unassembled WGS sequence"/>
</dbReference>
<comment type="pathway">
    <text evidence="2">Cofactor biosynthesis; NAD(+) biosynthesis; deamido-NAD(+) from nicotinate D-ribonucleotide: step 1/1.</text>
</comment>
<dbReference type="OrthoDB" id="422187at2759"/>
<evidence type="ECO:0000256" key="4">
    <source>
        <dbReference type="ARBA" id="ARBA00022642"/>
    </source>
</evidence>
<feature type="domain" description="Cytidyltransferase-like" evidence="14">
    <location>
        <begin position="29"/>
        <end position="235"/>
    </location>
</feature>
<dbReference type="EC" id="2.7.7.18" evidence="12"/>
<evidence type="ECO:0000256" key="5">
    <source>
        <dbReference type="ARBA" id="ARBA00022679"/>
    </source>
</evidence>
<feature type="region of interest" description="Disordered" evidence="13">
    <location>
        <begin position="277"/>
        <end position="329"/>
    </location>
</feature>
<evidence type="ECO:0000256" key="12">
    <source>
        <dbReference type="RuleBase" id="RU362021"/>
    </source>
</evidence>
<keyword evidence="7 12" id="KW-0547">Nucleotide-binding</keyword>
<dbReference type="InterPro" id="IPR004821">
    <property type="entry name" value="Cyt_trans-like"/>
</dbReference>
<comment type="catalytic activity">
    <reaction evidence="11 12">
        <text>beta-nicotinamide D-ribonucleotide + ATP + H(+) = diphosphate + NAD(+)</text>
        <dbReference type="Rhea" id="RHEA:21360"/>
        <dbReference type="ChEBI" id="CHEBI:14649"/>
        <dbReference type="ChEBI" id="CHEBI:15378"/>
        <dbReference type="ChEBI" id="CHEBI:30616"/>
        <dbReference type="ChEBI" id="CHEBI:33019"/>
        <dbReference type="ChEBI" id="CHEBI:57540"/>
        <dbReference type="EC" id="2.7.7.1"/>
    </reaction>
</comment>
<evidence type="ECO:0000256" key="1">
    <source>
        <dbReference type="ARBA" id="ARBA00004658"/>
    </source>
</evidence>
<evidence type="ECO:0000256" key="7">
    <source>
        <dbReference type="ARBA" id="ARBA00022741"/>
    </source>
</evidence>
<dbReference type="UniPathway" id="UPA00253">
    <property type="reaction ID" value="UER00332"/>
</dbReference>
<dbReference type="SUPFAM" id="SSF52374">
    <property type="entry name" value="Nucleotidylyl transferase"/>
    <property type="match status" value="1"/>
</dbReference>
<comment type="catalytic activity">
    <reaction evidence="10 12">
        <text>nicotinate beta-D-ribonucleotide + ATP + H(+) = deamido-NAD(+) + diphosphate</text>
        <dbReference type="Rhea" id="RHEA:22860"/>
        <dbReference type="ChEBI" id="CHEBI:15378"/>
        <dbReference type="ChEBI" id="CHEBI:30616"/>
        <dbReference type="ChEBI" id="CHEBI:33019"/>
        <dbReference type="ChEBI" id="CHEBI:57502"/>
        <dbReference type="ChEBI" id="CHEBI:58437"/>
        <dbReference type="EC" id="2.7.7.18"/>
    </reaction>
</comment>
<evidence type="ECO:0000256" key="2">
    <source>
        <dbReference type="ARBA" id="ARBA00005019"/>
    </source>
</evidence>
<proteinExistence type="inferred from homology"/>
<dbReference type="EMBL" id="FMSP01000008">
    <property type="protein sequence ID" value="SCV71824.1"/>
    <property type="molecule type" value="Genomic_DNA"/>
</dbReference>
<dbReference type="InterPro" id="IPR005248">
    <property type="entry name" value="NadD/NMNAT"/>
</dbReference>
<keyword evidence="8 12" id="KW-0067">ATP-binding</keyword>
<dbReference type="PANTHER" id="PTHR12039">
    <property type="entry name" value="NICOTINAMIDE MONONUCLEOTIDE ADENYLYLTRANSFERASE"/>
    <property type="match status" value="1"/>
</dbReference>
<keyword evidence="5 12" id="KW-0808">Transferase</keyword>
<protein>
    <recommendedName>
        <fullName evidence="12">Nicotinamide-nucleotide adenylyltransferase</fullName>
        <ecNumber evidence="12">2.7.7.1</ecNumber>
        <ecNumber evidence="12">2.7.7.18</ecNumber>
    </recommendedName>
</protein>
<dbReference type="InterPro" id="IPR014729">
    <property type="entry name" value="Rossmann-like_a/b/a_fold"/>
</dbReference>
<dbReference type="PANTHER" id="PTHR12039:SF0">
    <property type="entry name" value="NICOTINAMIDE-NUCLEOTIDE ADENYLYLTRANSFERASE"/>
    <property type="match status" value="1"/>
</dbReference>
<organism evidence="15 16">
    <name type="scientific">Microbotryum intermedium</name>
    <dbReference type="NCBI Taxonomy" id="269621"/>
    <lineage>
        <taxon>Eukaryota</taxon>
        <taxon>Fungi</taxon>
        <taxon>Dikarya</taxon>
        <taxon>Basidiomycota</taxon>
        <taxon>Pucciniomycotina</taxon>
        <taxon>Microbotryomycetes</taxon>
        <taxon>Microbotryales</taxon>
        <taxon>Microbotryaceae</taxon>
        <taxon>Microbotryum</taxon>
    </lineage>
</organism>
<keyword evidence="4 12" id="KW-0662">Pyridine nucleotide biosynthesis</keyword>
<keyword evidence="9 12" id="KW-0520">NAD</keyword>
<dbReference type="GO" id="GO:0000309">
    <property type="term" value="F:nicotinamide-nucleotide adenylyltransferase activity"/>
    <property type="evidence" value="ECO:0007669"/>
    <property type="project" value="UniProtKB-EC"/>
</dbReference>
<accession>A0A238FIW9</accession>
<dbReference type="Gene3D" id="3.40.50.620">
    <property type="entry name" value="HUPs"/>
    <property type="match status" value="1"/>
</dbReference>
<dbReference type="EC" id="2.7.7.1" evidence="12"/>
<feature type="compositionally biased region" description="Basic and acidic residues" evidence="13">
    <location>
        <begin position="295"/>
        <end position="329"/>
    </location>
</feature>
<dbReference type="NCBIfam" id="TIGR00482">
    <property type="entry name" value="nicotinate (nicotinamide) nucleotide adenylyltransferase"/>
    <property type="match status" value="1"/>
</dbReference>
<evidence type="ECO:0000259" key="14">
    <source>
        <dbReference type="Pfam" id="PF01467"/>
    </source>
</evidence>
<dbReference type="GO" id="GO:0009435">
    <property type="term" value="P:NAD+ biosynthetic process"/>
    <property type="evidence" value="ECO:0007669"/>
    <property type="project" value="UniProtKB-UniPathway"/>
</dbReference>
<evidence type="ECO:0000256" key="3">
    <source>
        <dbReference type="ARBA" id="ARBA00007064"/>
    </source>
</evidence>
<sequence>MSLMEGTYTMPTHRLQPVMSADRTPLVLVACGSFSPLTFLHLRMFEMARDHAHFHTNFSVIGGYLSPVNDAYAKPGLASALDRVNMCDLAVRDTSEWIMVDPWEARQPTYLPTAQVLDHFDHELNTVRGGADCFVVDPETGLTKVEKRRIRIMLLAGSDLILTMSEPGLWAEKDLHHILGRYGCYIIERSESEIDKTIFSSSSVHSRSPLALYRDNIHMVDQLVRNDVSSTKVRMFLRKGMSVEYLIPGVVIKYIQRHGLYRASDRVNPNATRSVGAVREEVGGTASGSGTTGLGRERELEVEMERERERERERTRREEADMVEERRDR</sequence>
<gene>
    <name evidence="15" type="ORF">BQ2448_4518</name>
</gene>
<dbReference type="GO" id="GO:0004515">
    <property type="term" value="F:nicotinate-nucleotide adenylyltransferase activity"/>
    <property type="evidence" value="ECO:0007669"/>
    <property type="project" value="UniProtKB-EC"/>
</dbReference>
<dbReference type="Pfam" id="PF01467">
    <property type="entry name" value="CTP_transf_like"/>
    <property type="match status" value="1"/>
</dbReference>
<keyword evidence="6 12" id="KW-0548">Nucleotidyltransferase</keyword>
<reference evidence="16" key="1">
    <citation type="submission" date="2016-09" db="EMBL/GenBank/DDBJ databases">
        <authorList>
            <person name="Jeantristanb JTB J.-T."/>
            <person name="Ricardo R."/>
        </authorList>
    </citation>
    <scope>NUCLEOTIDE SEQUENCE [LARGE SCALE GENOMIC DNA]</scope>
</reference>
<dbReference type="STRING" id="269621.A0A238FIW9"/>
<dbReference type="InterPro" id="IPR051182">
    <property type="entry name" value="Euk_NMN_adenylyltrnsfrase"/>
</dbReference>
<keyword evidence="16" id="KW-1185">Reference proteome</keyword>
<evidence type="ECO:0000256" key="9">
    <source>
        <dbReference type="ARBA" id="ARBA00023027"/>
    </source>
</evidence>
<dbReference type="FunFam" id="3.40.50.620:FF:000181">
    <property type="entry name" value="Nicotinamide/nicotinic acid mononucleotide adenylyltransferase 3"/>
    <property type="match status" value="1"/>
</dbReference>
<dbReference type="AlphaFoldDB" id="A0A238FIW9"/>
<evidence type="ECO:0000313" key="16">
    <source>
        <dbReference type="Proteomes" id="UP000198372"/>
    </source>
</evidence>
<evidence type="ECO:0000256" key="11">
    <source>
        <dbReference type="ARBA" id="ARBA00049001"/>
    </source>
</evidence>
<evidence type="ECO:0000256" key="13">
    <source>
        <dbReference type="SAM" id="MobiDB-lite"/>
    </source>
</evidence>
<evidence type="ECO:0000256" key="6">
    <source>
        <dbReference type="ARBA" id="ARBA00022695"/>
    </source>
</evidence>
<dbReference type="CDD" id="cd09286">
    <property type="entry name" value="NMNAT_Eukarya"/>
    <property type="match status" value="1"/>
</dbReference>
<dbReference type="GO" id="GO:0005524">
    <property type="term" value="F:ATP binding"/>
    <property type="evidence" value="ECO:0007669"/>
    <property type="project" value="UniProtKB-KW"/>
</dbReference>